<dbReference type="KEGG" id="mzi:HWN40_09850"/>
<sequence>MLIEAAKDIRYLLERGYPGSSAVRFVGDHYRLKDKQRFILSRNVLAPSVASGRRRKRVNCTDTEGRHLLIDGYNVLITLESYLKGEEMWTGDDGFIRDNRGVFNNHVNDRTTCRAVELMNSVLMAANLHSVILLLDLQMSMSGKLAGFIRQSFNEASIPGTVCTSRTVDHELKKAANDSVVATADGVIIDSVNNVLDIPACVIAEKGRDKISLYTLSPDTDITEG</sequence>
<feature type="domain" description="DUF434" evidence="1">
    <location>
        <begin position="2"/>
        <end position="56"/>
    </location>
</feature>
<keyword evidence="4" id="KW-1185">Reference proteome</keyword>
<accession>A0A7D5EIG8</accession>
<dbReference type="OrthoDB" id="60095at2157"/>
<gene>
    <name evidence="3" type="ORF">HWN40_09850</name>
</gene>
<evidence type="ECO:0000259" key="2">
    <source>
        <dbReference type="Pfam" id="PF18481"/>
    </source>
</evidence>
<dbReference type="Proteomes" id="UP000509594">
    <property type="component" value="Chromosome"/>
</dbReference>
<dbReference type="Pfam" id="PF18481">
    <property type="entry name" value="DUF5616"/>
    <property type="match status" value="1"/>
</dbReference>
<dbReference type="PANTHER" id="PTHR42252">
    <property type="entry name" value="DUF5616 DOMAIN-CONTAINING PROTEIN"/>
    <property type="match status" value="1"/>
</dbReference>
<dbReference type="PANTHER" id="PTHR42252:SF1">
    <property type="entry name" value="DUF434 DOMAIN-CONTAINING PROTEIN"/>
    <property type="match status" value="1"/>
</dbReference>
<dbReference type="AlphaFoldDB" id="A0A7D5EIG8"/>
<organism evidence="3 4">
    <name type="scientific">Methanolobus zinderi</name>
    <dbReference type="NCBI Taxonomy" id="536044"/>
    <lineage>
        <taxon>Archaea</taxon>
        <taxon>Methanobacteriati</taxon>
        <taxon>Methanobacteriota</taxon>
        <taxon>Stenosarchaea group</taxon>
        <taxon>Methanomicrobia</taxon>
        <taxon>Methanosarcinales</taxon>
        <taxon>Methanosarcinaceae</taxon>
        <taxon>Methanolobus</taxon>
    </lineage>
</organism>
<dbReference type="Pfam" id="PF04256">
    <property type="entry name" value="DUF434"/>
    <property type="match status" value="1"/>
</dbReference>
<evidence type="ECO:0000313" key="4">
    <source>
        <dbReference type="Proteomes" id="UP000509594"/>
    </source>
</evidence>
<evidence type="ECO:0000259" key="1">
    <source>
        <dbReference type="Pfam" id="PF04256"/>
    </source>
</evidence>
<evidence type="ECO:0000313" key="3">
    <source>
        <dbReference type="EMBL" id="QLC51320.1"/>
    </source>
</evidence>
<proteinExistence type="predicted"/>
<feature type="domain" description="DUF5616" evidence="2">
    <location>
        <begin position="62"/>
        <end position="201"/>
    </location>
</feature>
<dbReference type="InterPro" id="IPR007368">
    <property type="entry name" value="DUF434"/>
</dbReference>
<reference evidence="3 4" key="1">
    <citation type="submission" date="2020-06" db="EMBL/GenBank/DDBJ databases">
        <title>Methanolobus halotolerans sp. nov., isolated from a saline lake Tus in Siberia.</title>
        <authorList>
            <person name="Shen Y."/>
            <person name="Chen S.-C."/>
            <person name="Lai M.-C."/>
            <person name="Huang H.-H."/>
            <person name="Chiu H.-H."/>
            <person name="Tang S.-L."/>
            <person name="Rogozin D.Y."/>
            <person name="Degermendzhy A.G."/>
        </authorList>
    </citation>
    <scope>NUCLEOTIDE SEQUENCE [LARGE SCALE GENOMIC DNA]</scope>
    <source>
        <strain evidence="3 4">DSM 21339</strain>
    </source>
</reference>
<dbReference type="EMBL" id="CP058215">
    <property type="protein sequence ID" value="QLC51320.1"/>
    <property type="molecule type" value="Genomic_DNA"/>
</dbReference>
<name>A0A7D5EIG8_9EURY</name>
<protein>
    <submittedName>
        <fullName evidence="3">DUF434 domain-containing protein</fullName>
    </submittedName>
</protein>
<dbReference type="InterPro" id="IPR041652">
    <property type="entry name" value="DUF5616"/>
</dbReference>